<dbReference type="Proteomes" id="UP000249396">
    <property type="component" value="Unassembled WGS sequence"/>
</dbReference>
<dbReference type="NCBIfam" id="NF010395">
    <property type="entry name" value="PRK13823.1"/>
    <property type="match status" value="1"/>
</dbReference>
<proteinExistence type="predicted"/>
<organism evidence="6 7">
    <name type="scientific">Candidatus Methylumidiphilus alinenensis</name>
    <dbReference type="NCBI Taxonomy" id="2202197"/>
    <lineage>
        <taxon>Bacteria</taxon>
        <taxon>Pseudomonadati</taxon>
        <taxon>Pseudomonadota</taxon>
        <taxon>Gammaproteobacteria</taxon>
        <taxon>Methylococcales</taxon>
        <taxon>Candidatus Methylumidiphilus</taxon>
    </lineage>
</organism>
<feature type="transmembrane region" description="Helical" evidence="5">
    <location>
        <begin position="46"/>
        <end position="64"/>
    </location>
</feature>
<accession>A0A2W4QFX1</accession>
<evidence type="ECO:0000256" key="1">
    <source>
        <dbReference type="ARBA" id="ARBA00004370"/>
    </source>
</evidence>
<dbReference type="GO" id="GO:0016020">
    <property type="term" value="C:membrane"/>
    <property type="evidence" value="ECO:0007669"/>
    <property type="project" value="UniProtKB-SubCell"/>
</dbReference>
<comment type="caution">
    <text evidence="6">The sequence shown here is derived from an EMBL/GenBank/DDBJ whole genome shotgun (WGS) entry which is preliminary data.</text>
</comment>
<reference evidence="6 7" key="1">
    <citation type="journal article" date="2018" name="Aquat. Microb. Ecol.">
        <title>Gammaproteobacterial methanotrophs dominate.</title>
        <authorList>
            <person name="Rissanen A.J."/>
            <person name="Saarenheimo J."/>
            <person name="Tiirola M."/>
            <person name="Peura S."/>
            <person name="Aalto S.L."/>
            <person name="Karvinen A."/>
            <person name="Nykanen H."/>
        </authorList>
    </citation>
    <scope>NUCLEOTIDE SEQUENCE [LARGE SCALE GENOMIC DNA]</scope>
    <source>
        <strain evidence="6">AMbin10</strain>
    </source>
</reference>
<evidence type="ECO:0000256" key="2">
    <source>
        <dbReference type="ARBA" id="ARBA00022692"/>
    </source>
</evidence>
<keyword evidence="2 5" id="KW-0812">Transmembrane</keyword>
<dbReference type="AlphaFoldDB" id="A0A2W4QFX1"/>
<protein>
    <submittedName>
        <fullName evidence="6">Conjugal transfer protein TrbD</fullName>
    </submittedName>
</protein>
<keyword evidence="3 5" id="KW-1133">Transmembrane helix</keyword>
<evidence type="ECO:0000256" key="5">
    <source>
        <dbReference type="SAM" id="Phobius"/>
    </source>
</evidence>
<sequence length="115" mass="13264">MALRTIPIRRSGNRPNLFMGGDREMVMFSGLLAFILIVVAQDTRALVVGIVLWVAALYTLRSLAKEDPRMRFVYFSNRRYKSYYPARSTPFRVNFAGPNEPKESAVEWLLSLFEK</sequence>
<evidence type="ECO:0000256" key="3">
    <source>
        <dbReference type="ARBA" id="ARBA00022989"/>
    </source>
</evidence>
<name>A0A2W4QFX1_9GAMM</name>
<comment type="subcellular location">
    <subcellularLocation>
        <location evidence="1">Membrane</location>
    </subcellularLocation>
</comment>
<keyword evidence="4 5" id="KW-0472">Membrane</keyword>
<dbReference type="InterPro" id="IPR007792">
    <property type="entry name" value="T4SS_VirB3/TrbD/AvhB"/>
</dbReference>
<dbReference type="Pfam" id="PF05101">
    <property type="entry name" value="VirB3"/>
    <property type="match status" value="1"/>
</dbReference>
<gene>
    <name evidence="6" type="ORF">DM484_29740</name>
</gene>
<evidence type="ECO:0000313" key="6">
    <source>
        <dbReference type="EMBL" id="PZN69409.1"/>
    </source>
</evidence>
<evidence type="ECO:0000256" key="4">
    <source>
        <dbReference type="ARBA" id="ARBA00023136"/>
    </source>
</evidence>
<evidence type="ECO:0000313" key="7">
    <source>
        <dbReference type="Proteomes" id="UP000249396"/>
    </source>
</evidence>
<feature type="transmembrane region" description="Helical" evidence="5">
    <location>
        <begin position="21"/>
        <end position="40"/>
    </location>
</feature>
<dbReference type="EMBL" id="QJPH01000577">
    <property type="protein sequence ID" value="PZN69409.1"/>
    <property type="molecule type" value="Genomic_DNA"/>
</dbReference>